<comment type="caution">
    <text evidence="1">The sequence shown here is derived from an EMBL/GenBank/DDBJ whole genome shotgun (WGS) entry which is preliminary data.</text>
</comment>
<dbReference type="GeneID" id="85363735"/>
<keyword evidence="2" id="KW-1185">Reference proteome</keyword>
<dbReference type="Proteomes" id="UP001175211">
    <property type="component" value="Unassembled WGS sequence"/>
</dbReference>
<proteinExistence type="predicted"/>
<name>A0AA39N782_ARMTA</name>
<accession>A0AA39N782</accession>
<reference evidence="1" key="1">
    <citation type="submission" date="2023-06" db="EMBL/GenBank/DDBJ databases">
        <authorList>
            <consortium name="Lawrence Berkeley National Laboratory"/>
            <person name="Ahrendt S."/>
            <person name="Sahu N."/>
            <person name="Indic B."/>
            <person name="Wong-Bajracharya J."/>
            <person name="Merenyi Z."/>
            <person name="Ke H.-M."/>
            <person name="Monk M."/>
            <person name="Kocsube S."/>
            <person name="Drula E."/>
            <person name="Lipzen A."/>
            <person name="Balint B."/>
            <person name="Henrissat B."/>
            <person name="Andreopoulos B."/>
            <person name="Martin F.M."/>
            <person name="Harder C.B."/>
            <person name="Rigling D."/>
            <person name="Ford K.L."/>
            <person name="Foster G.D."/>
            <person name="Pangilinan J."/>
            <person name="Papanicolaou A."/>
            <person name="Barry K."/>
            <person name="LaButti K."/>
            <person name="Viragh M."/>
            <person name="Koriabine M."/>
            <person name="Yan M."/>
            <person name="Riley R."/>
            <person name="Champramary S."/>
            <person name="Plett K.L."/>
            <person name="Tsai I.J."/>
            <person name="Slot J."/>
            <person name="Sipos G."/>
            <person name="Plett J."/>
            <person name="Nagy L.G."/>
            <person name="Grigoriev I.V."/>
        </authorList>
    </citation>
    <scope>NUCLEOTIDE SEQUENCE</scope>
    <source>
        <strain evidence="1">CCBAS 213</strain>
    </source>
</reference>
<evidence type="ECO:0000313" key="1">
    <source>
        <dbReference type="EMBL" id="KAK0460099.1"/>
    </source>
</evidence>
<protein>
    <submittedName>
        <fullName evidence="1">Uncharacterized protein</fullName>
    </submittedName>
</protein>
<gene>
    <name evidence="1" type="ORF">EV420DRAFT_1747068</name>
</gene>
<sequence>MASVTIHEESQSFAAELVVDVLTPRRLKNLTLSGLHGPPFWETMDTSPQGLQLSLAVILDHFTEGMTGHLHVHNLDLSLLDDDAYEQFLQLVDSAPGRSGATSINLGCLVFRTITDVATLLTRCSSARTVRVRDLTILAPMEGEIFASDVQWDQKKVFIGRGGQVHLFYIMLDEHVRLDNLKVLVVSDITQQTMLQLREVLRKAGGALHVLSIPLLSCDLSLLPSLDLTSNSSLRVLTISHGLGAGNPIQISSVYTSVLGDAPCSSPLLASIELERLQAEDYHRD</sequence>
<dbReference type="AlphaFoldDB" id="A0AA39N782"/>
<dbReference type="RefSeq" id="XP_060332225.1">
    <property type="nucleotide sequence ID" value="XM_060480187.1"/>
</dbReference>
<organism evidence="1 2">
    <name type="scientific">Armillaria tabescens</name>
    <name type="common">Ringless honey mushroom</name>
    <name type="synonym">Agaricus tabescens</name>
    <dbReference type="NCBI Taxonomy" id="1929756"/>
    <lineage>
        <taxon>Eukaryota</taxon>
        <taxon>Fungi</taxon>
        <taxon>Dikarya</taxon>
        <taxon>Basidiomycota</taxon>
        <taxon>Agaricomycotina</taxon>
        <taxon>Agaricomycetes</taxon>
        <taxon>Agaricomycetidae</taxon>
        <taxon>Agaricales</taxon>
        <taxon>Marasmiineae</taxon>
        <taxon>Physalacriaceae</taxon>
        <taxon>Desarmillaria</taxon>
    </lineage>
</organism>
<dbReference type="EMBL" id="JAUEPS010000013">
    <property type="protein sequence ID" value="KAK0460099.1"/>
    <property type="molecule type" value="Genomic_DNA"/>
</dbReference>
<evidence type="ECO:0000313" key="2">
    <source>
        <dbReference type="Proteomes" id="UP001175211"/>
    </source>
</evidence>